<proteinExistence type="predicted"/>
<sequence>MRALKSNGRTLEILIKRKMRRNKFAGQTPPPFPFRQWPPASNHQSSLLLFFFFFKNISTCHSPIHHLK</sequence>
<evidence type="ECO:0000313" key="1">
    <source>
        <dbReference type="EMBL" id="CAD2123895.1"/>
    </source>
</evidence>
<protein>
    <submittedName>
        <fullName evidence="1">Uncharacterized protein</fullName>
    </submittedName>
</protein>
<evidence type="ECO:0000313" key="2">
    <source>
        <dbReference type="Proteomes" id="UP000580250"/>
    </source>
</evidence>
<organism evidence="1 2">
    <name type="scientific">Meloidogyne enterolobii</name>
    <name type="common">Root-knot nematode worm</name>
    <name type="synonym">Meloidogyne mayaguensis</name>
    <dbReference type="NCBI Taxonomy" id="390850"/>
    <lineage>
        <taxon>Eukaryota</taxon>
        <taxon>Metazoa</taxon>
        <taxon>Ecdysozoa</taxon>
        <taxon>Nematoda</taxon>
        <taxon>Chromadorea</taxon>
        <taxon>Rhabditida</taxon>
        <taxon>Tylenchina</taxon>
        <taxon>Tylenchomorpha</taxon>
        <taxon>Tylenchoidea</taxon>
        <taxon>Meloidogynidae</taxon>
        <taxon>Meloidogyninae</taxon>
        <taxon>Meloidogyne</taxon>
    </lineage>
</organism>
<gene>
    <name evidence="1" type="ORF">MENT_LOCUS644</name>
</gene>
<reference evidence="1 2" key="1">
    <citation type="submission" date="2020-08" db="EMBL/GenBank/DDBJ databases">
        <authorList>
            <person name="Koutsovoulos G."/>
            <person name="Danchin GJ E."/>
        </authorList>
    </citation>
    <scope>NUCLEOTIDE SEQUENCE [LARGE SCALE GENOMIC DNA]</scope>
</reference>
<accession>A0A6V7TKI8</accession>
<name>A0A6V7TKI8_MELEN</name>
<dbReference type="EMBL" id="CAJEWN010000002">
    <property type="protein sequence ID" value="CAD2123895.1"/>
    <property type="molecule type" value="Genomic_DNA"/>
</dbReference>
<dbReference type="AlphaFoldDB" id="A0A6V7TKI8"/>
<comment type="caution">
    <text evidence="1">The sequence shown here is derived from an EMBL/GenBank/DDBJ whole genome shotgun (WGS) entry which is preliminary data.</text>
</comment>
<dbReference type="Proteomes" id="UP000580250">
    <property type="component" value="Unassembled WGS sequence"/>
</dbReference>